<evidence type="ECO:0000256" key="1">
    <source>
        <dbReference type="ARBA" id="ARBA00004939"/>
    </source>
</evidence>
<dbReference type="NCBIfam" id="TIGR02133">
    <property type="entry name" value="RPI_actino"/>
    <property type="match status" value="1"/>
</dbReference>
<dbReference type="InterPro" id="IPR011860">
    <property type="entry name" value="Rib-5-P_Isoase_Actino"/>
</dbReference>
<dbReference type="GO" id="GO:0016052">
    <property type="term" value="P:carbohydrate catabolic process"/>
    <property type="evidence" value="ECO:0007669"/>
    <property type="project" value="UniProtKB-ARBA"/>
</dbReference>
<dbReference type="EMBL" id="CP159279">
    <property type="protein sequence ID" value="XCH09709.1"/>
    <property type="molecule type" value="Genomic_DNA"/>
</dbReference>
<evidence type="ECO:0000256" key="6">
    <source>
        <dbReference type="ARBA" id="ARBA00066901"/>
    </source>
</evidence>
<dbReference type="PANTHER" id="PTHR43732:SF1">
    <property type="entry name" value="RIBOSE 5-PHOSPHATE ISOMERASE"/>
    <property type="match status" value="1"/>
</dbReference>
<gene>
    <name evidence="7" type="ORF">ABRP34_12700</name>
</gene>
<organism evidence="7">
    <name type="scientific">Arthrobacter sp. K5</name>
    <dbReference type="NCBI Taxonomy" id="2839623"/>
    <lineage>
        <taxon>Bacteria</taxon>
        <taxon>Bacillati</taxon>
        <taxon>Actinomycetota</taxon>
        <taxon>Actinomycetes</taxon>
        <taxon>Micrococcales</taxon>
        <taxon>Micrococcaceae</taxon>
        <taxon>Arthrobacter</taxon>
    </lineage>
</organism>
<dbReference type="EC" id="5.3.1.34" evidence="6"/>
<dbReference type="GO" id="GO:0009758">
    <property type="term" value="P:carbohydrate utilization"/>
    <property type="evidence" value="ECO:0007669"/>
    <property type="project" value="UniProtKB-ARBA"/>
</dbReference>
<sequence>MTAAGAVPVLRVIVGADEAGVDYKNRVMEDLRADPRVADVIDIGVNRSDEPDEFSKPYPHVGITAGEMIRDGQADRAILFCGTGTGVAIAANKVAGVRAATAHDSFSVERSVLSNNCQVLTMGQRVVGLELARRLAREWVGYTFDPESASAGKLNVLSDYEGC</sequence>
<dbReference type="NCBIfam" id="TIGR00689">
    <property type="entry name" value="rpiB_lacA_lacB"/>
    <property type="match status" value="1"/>
</dbReference>
<dbReference type="PIRSF" id="PIRSF005384">
    <property type="entry name" value="RpiB_LacA_B"/>
    <property type="match status" value="1"/>
</dbReference>
<dbReference type="AlphaFoldDB" id="A0AAU8EJE4"/>
<comment type="pathway">
    <text evidence="1">Carbohydrate metabolism; erythritol degradation.</text>
</comment>
<dbReference type="InterPro" id="IPR003500">
    <property type="entry name" value="RpiB_LacA_LacB"/>
</dbReference>
<dbReference type="GO" id="GO:0071322">
    <property type="term" value="P:cellular response to carbohydrate stimulus"/>
    <property type="evidence" value="ECO:0007669"/>
    <property type="project" value="UniProtKB-ARBA"/>
</dbReference>
<dbReference type="GO" id="GO:0016861">
    <property type="term" value="F:intramolecular oxidoreductase activity, interconverting aldoses and ketoses"/>
    <property type="evidence" value="ECO:0007669"/>
    <property type="project" value="UniProtKB-ARBA"/>
</dbReference>
<comment type="pathway">
    <text evidence="5">Carbohydrate metabolism; D-threitol degradation.</text>
</comment>
<dbReference type="InterPro" id="IPR051812">
    <property type="entry name" value="SPI_LacAB/RpiB"/>
</dbReference>
<evidence type="ECO:0000256" key="5">
    <source>
        <dbReference type="ARBA" id="ARBA00060528"/>
    </source>
</evidence>
<dbReference type="FunFam" id="3.40.1400.10:FF:000004">
    <property type="entry name" value="Ribose 5-phosphate isomerase"/>
    <property type="match status" value="1"/>
</dbReference>
<comment type="catalytic activity">
    <reaction evidence="4">
        <text>D-erythrulose 4-phosphate = D-erythrose 4-phosphate</text>
        <dbReference type="Rhea" id="RHEA:48784"/>
        <dbReference type="ChEBI" id="CHEBI:16897"/>
        <dbReference type="ChEBI" id="CHEBI:90796"/>
        <dbReference type="EC" id="5.3.1.34"/>
    </reaction>
</comment>
<reference evidence="7" key="1">
    <citation type="submission" date="2024-06" db="EMBL/GenBank/DDBJ databases">
        <title>Biodegradation of dimethachlon by Arthrobacter sp. K5: mechanistic insights and ecological implications.</title>
        <authorList>
            <person name="Hu S."/>
            <person name="Lu P."/>
        </authorList>
    </citation>
    <scope>NUCLEOTIDE SEQUENCE</scope>
    <source>
        <strain evidence="7">K5</strain>
    </source>
</reference>
<dbReference type="RefSeq" id="WP_353710451.1">
    <property type="nucleotide sequence ID" value="NZ_CP159279.1"/>
</dbReference>
<dbReference type="Gene3D" id="3.40.1400.10">
    <property type="entry name" value="Sugar-phosphate isomerase, RpiB/LacA/LacB"/>
    <property type="match status" value="1"/>
</dbReference>
<evidence type="ECO:0000313" key="7">
    <source>
        <dbReference type="EMBL" id="XCH09709.1"/>
    </source>
</evidence>
<name>A0AAU8EJE4_9MICC</name>
<protein>
    <recommendedName>
        <fullName evidence="6">D-erythrulose 4-phosphate isomerase</fullName>
        <ecNumber evidence="6">5.3.1.34</ecNumber>
    </recommendedName>
</protein>
<evidence type="ECO:0000256" key="3">
    <source>
        <dbReference type="ARBA" id="ARBA00023235"/>
    </source>
</evidence>
<keyword evidence="3 7" id="KW-0413">Isomerase</keyword>
<evidence type="ECO:0000256" key="2">
    <source>
        <dbReference type="ARBA" id="ARBA00008754"/>
    </source>
</evidence>
<proteinExistence type="inferred from homology"/>
<accession>A0AAU8EJE4</accession>
<dbReference type="PANTHER" id="PTHR43732">
    <property type="entry name" value="RIBOSE 5-PHOSPHATE ISOMERASE-RELATED"/>
    <property type="match status" value="1"/>
</dbReference>
<comment type="similarity">
    <text evidence="2">Belongs to the LacAB/RpiB family.</text>
</comment>
<evidence type="ECO:0000256" key="4">
    <source>
        <dbReference type="ARBA" id="ARBA00051490"/>
    </source>
</evidence>
<dbReference type="InterPro" id="IPR036569">
    <property type="entry name" value="RpiB_LacA_LacB_sf"/>
</dbReference>
<dbReference type="SUPFAM" id="SSF89623">
    <property type="entry name" value="Ribose/Galactose isomerase RpiB/AlsB"/>
    <property type="match status" value="1"/>
</dbReference>
<dbReference type="Pfam" id="PF02502">
    <property type="entry name" value="LacAB_rpiB"/>
    <property type="match status" value="1"/>
</dbReference>